<dbReference type="SUPFAM" id="SSF54534">
    <property type="entry name" value="FKBP-like"/>
    <property type="match status" value="1"/>
</dbReference>
<dbReference type="GO" id="GO:0003755">
    <property type="term" value="F:peptidyl-prolyl cis-trans isomerase activity"/>
    <property type="evidence" value="ECO:0007669"/>
    <property type="project" value="UniProtKB-KW"/>
</dbReference>
<evidence type="ECO:0000256" key="7">
    <source>
        <dbReference type="ARBA" id="ARBA00031484"/>
    </source>
</evidence>
<dbReference type="SUPFAM" id="SSF109998">
    <property type="entry name" value="Triger factor/SurA peptide-binding domain-like"/>
    <property type="match status" value="1"/>
</dbReference>
<dbReference type="RefSeq" id="WP_200608028.1">
    <property type="nucleotide sequence ID" value="NZ_JAEHHL010000002.1"/>
</dbReference>
<accession>A0A8J7M599</accession>
<sequence>MRSVASTRFLTAGALAVFALAAPALSQTTDQAAEPSAEPQAAQPAPAPETAEDADISAASVLATVGDREITLGEVISLRRDLPEQYQYLPDEILSQGLLDQLIEQTLLEKAARDAGMDERLDVALSIRNQIRAVLADAWLRVELEKRMTEERLLALYDTQYATTEPEDEVRAAHILVETEEKAKDLLAQLDNGADFAALAAEHGTDGTASRGGELGWFVKGDMVPQFSDAAFATEPGQIAGPVESPFGWHLIKVFERREKPVPTFEEVREELAGEAVQAAQAEIMEELRAGTTVTVAEPPVPAAAIRADDLIAPLPENGAN</sequence>
<evidence type="ECO:0000256" key="1">
    <source>
        <dbReference type="ARBA" id="ARBA00000971"/>
    </source>
</evidence>
<dbReference type="InterPro" id="IPR000297">
    <property type="entry name" value="PPIase_PpiC"/>
</dbReference>
<dbReference type="InterPro" id="IPR050245">
    <property type="entry name" value="PrsA_foldase"/>
</dbReference>
<dbReference type="PROSITE" id="PS50198">
    <property type="entry name" value="PPIC_PPIASE_2"/>
    <property type="match status" value="1"/>
</dbReference>
<evidence type="ECO:0000313" key="13">
    <source>
        <dbReference type="Proteomes" id="UP000655420"/>
    </source>
</evidence>
<dbReference type="AlphaFoldDB" id="A0A8J7M599"/>
<comment type="caution">
    <text evidence="12">The sequence shown here is derived from an EMBL/GenBank/DDBJ whole genome shotgun (WGS) entry which is preliminary data.</text>
</comment>
<organism evidence="12 13">
    <name type="scientific">Thermohalobaculum xanthum</name>
    <dbReference type="NCBI Taxonomy" id="2753746"/>
    <lineage>
        <taxon>Bacteria</taxon>
        <taxon>Pseudomonadati</taxon>
        <taxon>Pseudomonadota</taxon>
        <taxon>Alphaproteobacteria</taxon>
        <taxon>Rhodobacterales</taxon>
        <taxon>Paracoccaceae</taxon>
        <taxon>Thermohalobaculum</taxon>
    </lineage>
</organism>
<reference evidence="12" key="1">
    <citation type="submission" date="2020-12" db="EMBL/GenBank/DDBJ databases">
        <title>Bacterial taxonomy.</title>
        <authorList>
            <person name="Pan X."/>
        </authorList>
    </citation>
    <scope>NUCLEOTIDE SEQUENCE</scope>
    <source>
        <strain evidence="12">M0105</strain>
    </source>
</reference>
<evidence type="ECO:0000256" key="6">
    <source>
        <dbReference type="ARBA" id="ARBA00030642"/>
    </source>
</evidence>
<evidence type="ECO:0000256" key="3">
    <source>
        <dbReference type="ARBA" id="ARBA00013194"/>
    </source>
</evidence>
<dbReference type="InterPro" id="IPR027304">
    <property type="entry name" value="Trigger_fact/SurA_dom_sf"/>
</dbReference>
<protein>
    <recommendedName>
        <fullName evidence="4">Parvulin-like PPIase</fullName>
        <ecNumber evidence="3">5.2.1.8</ecNumber>
    </recommendedName>
    <alternativeName>
        <fullName evidence="6">Peptidyl-prolyl cis-trans isomerase plp</fullName>
    </alternativeName>
    <alternativeName>
        <fullName evidence="7">Rotamase plp</fullName>
    </alternativeName>
</protein>
<dbReference type="PANTHER" id="PTHR47245:SF2">
    <property type="entry name" value="PEPTIDYL-PROLYL CIS-TRANS ISOMERASE HP_0175-RELATED"/>
    <property type="match status" value="1"/>
</dbReference>
<evidence type="ECO:0000256" key="5">
    <source>
        <dbReference type="ARBA" id="ARBA00023110"/>
    </source>
</evidence>
<dbReference type="EC" id="5.2.1.8" evidence="3"/>
<evidence type="ECO:0000259" key="11">
    <source>
        <dbReference type="PROSITE" id="PS50198"/>
    </source>
</evidence>
<dbReference type="Proteomes" id="UP000655420">
    <property type="component" value="Unassembled WGS sequence"/>
</dbReference>
<comment type="catalytic activity">
    <reaction evidence="1">
        <text>[protein]-peptidylproline (omega=180) = [protein]-peptidylproline (omega=0)</text>
        <dbReference type="Rhea" id="RHEA:16237"/>
        <dbReference type="Rhea" id="RHEA-COMP:10747"/>
        <dbReference type="Rhea" id="RHEA-COMP:10748"/>
        <dbReference type="ChEBI" id="CHEBI:83833"/>
        <dbReference type="ChEBI" id="CHEBI:83834"/>
        <dbReference type="EC" id="5.2.1.8"/>
    </reaction>
</comment>
<evidence type="ECO:0000313" key="12">
    <source>
        <dbReference type="EMBL" id="MBK0398609.1"/>
    </source>
</evidence>
<name>A0A8J7M599_9RHOB</name>
<dbReference type="PANTHER" id="PTHR47245">
    <property type="entry name" value="PEPTIDYLPROLYL ISOMERASE"/>
    <property type="match status" value="1"/>
</dbReference>
<keyword evidence="10" id="KW-0732">Signal</keyword>
<feature type="compositionally biased region" description="Low complexity" evidence="9">
    <location>
        <begin position="29"/>
        <end position="44"/>
    </location>
</feature>
<keyword evidence="13" id="KW-1185">Reference proteome</keyword>
<evidence type="ECO:0000256" key="8">
    <source>
        <dbReference type="PROSITE-ProRule" id="PRU00278"/>
    </source>
</evidence>
<feature type="domain" description="PpiC" evidence="11">
    <location>
        <begin position="167"/>
        <end position="256"/>
    </location>
</feature>
<evidence type="ECO:0000256" key="9">
    <source>
        <dbReference type="SAM" id="MobiDB-lite"/>
    </source>
</evidence>
<dbReference type="Gene3D" id="3.10.50.40">
    <property type="match status" value="1"/>
</dbReference>
<evidence type="ECO:0000256" key="10">
    <source>
        <dbReference type="SAM" id="SignalP"/>
    </source>
</evidence>
<dbReference type="EMBL" id="JAEHHL010000002">
    <property type="protein sequence ID" value="MBK0398609.1"/>
    <property type="molecule type" value="Genomic_DNA"/>
</dbReference>
<gene>
    <name evidence="12" type="ORF">H0I76_05375</name>
</gene>
<proteinExistence type="inferred from homology"/>
<feature type="signal peptide" evidence="10">
    <location>
        <begin position="1"/>
        <end position="21"/>
    </location>
</feature>
<feature type="region of interest" description="Disordered" evidence="9">
    <location>
        <begin position="29"/>
        <end position="53"/>
    </location>
</feature>
<dbReference type="Gene3D" id="1.10.8.1040">
    <property type="match status" value="1"/>
</dbReference>
<evidence type="ECO:0000256" key="4">
    <source>
        <dbReference type="ARBA" id="ARBA00018370"/>
    </source>
</evidence>
<comment type="similarity">
    <text evidence="2">Belongs to the PpiC/parvulin rotamase family.</text>
</comment>
<feature type="chain" id="PRO_5035253008" description="Parvulin-like PPIase" evidence="10">
    <location>
        <begin position="22"/>
        <end position="321"/>
    </location>
</feature>
<keyword evidence="5 8" id="KW-0697">Rotamase</keyword>
<dbReference type="Pfam" id="PF13616">
    <property type="entry name" value="Rotamase_3"/>
    <property type="match status" value="1"/>
</dbReference>
<keyword evidence="8 12" id="KW-0413">Isomerase</keyword>
<evidence type="ECO:0000256" key="2">
    <source>
        <dbReference type="ARBA" id="ARBA00007656"/>
    </source>
</evidence>
<dbReference type="InterPro" id="IPR046357">
    <property type="entry name" value="PPIase_dom_sf"/>
</dbReference>